<dbReference type="Proteomes" id="UP000724672">
    <property type="component" value="Unassembled WGS sequence"/>
</dbReference>
<proteinExistence type="predicted"/>
<dbReference type="EMBL" id="WSFT01000016">
    <property type="protein sequence ID" value="MBS4537506.1"/>
    <property type="molecule type" value="Genomic_DNA"/>
</dbReference>
<dbReference type="AlphaFoldDB" id="A0A942UV85"/>
<accession>A0A942UV85</accession>
<reference evidence="1" key="1">
    <citation type="submission" date="2019-12" db="EMBL/GenBank/DDBJ databases">
        <title>Clostridiaceae gen. nov. sp. nov., isolated from sediment in Xinjiang, China.</title>
        <authorList>
            <person name="Zhang R."/>
        </authorList>
    </citation>
    <scope>NUCLEOTIDE SEQUENCE</scope>
    <source>
        <strain evidence="1">D2Q-11</strain>
    </source>
</reference>
<organism evidence="1 2">
    <name type="scientific">Anaeromonas frigoriresistens</name>
    <dbReference type="NCBI Taxonomy" id="2683708"/>
    <lineage>
        <taxon>Bacteria</taxon>
        <taxon>Bacillati</taxon>
        <taxon>Bacillota</taxon>
        <taxon>Tissierellia</taxon>
        <taxon>Tissierellales</taxon>
        <taxon>Thermohalobacteraceae</taxon>
        <taxon>Anaeromonas</taxon>
    </lineage>
</organism>
<gene>
    <name evidence="1" type="ORF">GOQ27_03475</name>
</gene>
<keyword evidence="2" id="KW-1185">Reference proteome</keyword>
<protein>
    <submittedName>
        <fullName evidence="1">Uncharacterized protein</fullName>
    </submittedName>
</protein>
<evidence type="ECO:0000313" key="2">
    <source>
        <dbReference type="Proteomes" id="UP000724672"/>
    </source>
</evidence>
<dbReference type="RefSeq" id="WP_203365429.1">
    <property type="nucleotide sequence ID" value="NZ_WSFT01000016.1"/>
</dbReference>
<name>A0A942UV85_9FIRM</name>
<evidence type="ECO:0000313" key="1">
    <source>
        <dbReference type="EMBL" id="MBS4537506.1"/>
    </source>
</evidence>
<sequence length="161" mass="19249">MKDVFLEFILISRHINEKFNVIPVLYGSLGLQVLTNIDLNPQDIDILVPQKYICEEWKSFKASIEELGYEFRDLDEHDFKKEGRKIAFSFEEDLEEFVNIDYNNLKIHQYNGVLYKLLNLEEYLKVYSKSLEDGYRREKNNSKDKEKIELIKDLLHTSNNY</sequence>
<comment type="caution">
    <text evidence="1">The sequence shown here is derived from an EMBL/GenBank/DDBJ whole genome shotgun (WGS) entry which is preliminary data.</text>
</comment>